<dbReference type="AlphaFoldDB" id="A0A0U1LSS6"/>
<evidence type="ECO:0000313" key="1">
    <source>
        <dbReference type="EMBL" id="CRG86305.1"/>
    </source>
</evidence>
<organism evidence="1 2">
    <name type="scientific">Talaromyces islandicus</name>
    <name type="common">Penicillium islandicum</name>
    <dbReference type="NCBI Taxonomy" id="28573"/>
    <lineage>
        <taxon>Eukaryota</taxon>
        <taxon>Fungi</taxon>
        <taxon>Dikarya</taxon>
        <taxon>Ascomycota</taxon>
        <taxon>Pezizomycotina</taxon>
        <taxon>Eurotiomycetes</taxon>
        <taxon>Eurotiomycetidae</taxon>
        <taxon>Eurotiales</taxon>
        <taxon>Trichocomaceae</taxon>
        <taxon>Talaromyces</taxon>
        <taxon>Talaromyces sect. Islandici</taxon>
    </lineage>
</organism>
<dbReference type="OMA" id="IWFHFGA"/>
<keyword evidence="2" id="KW-1185">Reference proteome</keyword>
<accession>A0A0U1LSS6</accession>
<reference evidence="1 2" key="1">
    <citation type="submission" date="2015-04" db="EMBL/GenBank/DDBJ databases">
        <authorList>
            <person name="Syromyatnikov M.Y."/>
            <person name="Popov V.N."/>
        </authorList>
    </citation>
    <scope>NUCLEOTIDE SEQUENCE [LARGE SCALE GENOMIC DNA]</scope>
    <source>
        <strain evidence="1">WF-38-12</strain>
    </source>
</reference>
<dbReference type="EMBL" id="CVMT01000002">
    <property type="protein sequence ID" value="CRG86305.1"/>
    <property type="molecule type" value="Genomic_DNA"/>
</dbReference>
<evidence type="ECO:0000313" key="2">
    <source>
        <dbReference type="Proteomes" id="UP000054383"/>
    </source>
</evidence>
<proteinExistence type="predicted"/>
<dbReference type="Proteomes" id="UP000054383">
    <property type="component" value="Unassembled WGS sequence"/>
</dbReference>
<name>A0A0U1LSS6_TALIS</name>
<sequence length="352" mass="41033">MLQRPIQLCRLELLPAELLERIFFYSLEVNLPRASLHIAKILSKPIIYKWLIRLAFSSPNQSSRNGFFTPDFLPPPLDFWSLKITERACLQTEILSCRWSTLSLFRQCQKEYVKHIIHRKCADLIFSPEDQLKLNDIDQFLSRPMDFDLAVRGRRGSGDLVLRPKVKGSDSSKKPSEIRLAFWFHFGAVQLNGPSVVSYELDTFRLPCAPSMDEPPRMPDKLLQEPWTAEKLEFLTLFSHDAYIDEDNNFTRSRHVLRQLIRDRDHVTFEKLLGMNIKSKNYAFPSPWPVKTRHFRAALKYAEGPNDPFVRLLHEYRWLALGERERDIREGFLANLHLSPPPRTGLRTSTGS</sequence>
<gene>
    <name evidence="1" type="ORF">PISL3812_03310</name>
</gene>
<protein>
    <submittedName>
        <fullName evidence="1">Uncharacterized protein</fullName>
    </submittedName>
</protein>
<dbReference type="OrthoDB" id="4167490at2759"/>